<dbReference type="Gene3D" id="1.10.10.60">
    <property type="entry name" value="Homeodomain-like"/>
    <property type="match status" value="1"/>
</dbReference>
<evidence type="ECO:0000256" key="14">
    <source>
        <dbReference type="SAM" id="Phobius"/>
    </source>
</evidence>
<dbReference type="PROSITE" id="PS50110">
    <property type="entry name" value="RESPONSE_REGULATORY"/>
    <property type="match status" value="1"/>
</dbReference>
<dbReference type="SUPFAM" id="SSF55874">
    <property type="entry name" value="ATPase domain of HSP90 chaperone/DNA topoisomerase II/histidine kinase"/>
    <property type="match status" value="1"/>
</dbReference>
<dbReference type="PANTHER" id="PTHR43547:SF2">
    <property type="entry name" value="HYBRID SIGNAL TRANSDUCTION HISTIDINE KINASE C"/>
    <property type="match status" value="1"/>
</dbReference>
<dbReference type="CDD" id="cd16922">
    <property type="entry name" value="HATPase_EvgS-ArcB-TorS-like"/>
    <property type="match status" value="1"/>
</dbReference>
<dbReference type="InterPro" id="IPR009057">
    <property type="entry name" value="Homeodomain-like_sf"/>
</dbReference>
<evidence type="ECO:0000256" key="9">
    <source>
        <dbReference type="ARBA" id="ARBA00023015"/>
    </source>
</evidence>
<keyword evidence="8" id="KW-0902">Two-component regulatory system</keyword>
<dbReference type="RefSeq" id="WP_157562328.1">
    <property type="nucleotide sequence ID" value="NZ_WQKZ01000001.1"/>
</dbReference>
<evidence type="ECO:0000256" key="6">
    <source>
        <dbReference type="ARBA" id="ARBA00022777"/>
    </source>
</evidence>
<dbReference type="InterPro" id="IPR005467">
    <property type="entry name" value="His_kinase_dom"/>
</dbReference>
<dbReference type="SMART" id="SM00388">
    <property type="entry name" value="HisKA"/>
    <property type="match status" value="1"/>
</dbReference>
<feature type="transmembrane region" description="Helical" evidence="14">
    <location>
        <begin position="273"/>
        <end position="294"/>
    </location>
</feature>
<evidence type="ECO:0000256" key="5">
    <source>
        <dbReference type="ARBA" id="ARBA00022741"/>
    </source>
</evidence>
<evidence type="ECO:0000256" key="4">
    <source>
        <dbReference type="ARBA" id="ARBA00022679"/>
    </source>
</evidence>
<proteinExistence type="predicted"/>
<dbReference type="InterPro" id="IPR018060">
    <property type="entry name" value="HTH_AraC"/>
</dbReference>
<evidence type="ECO:0000256" key="15">
    <source>
        <dbReference type="SAM" id="SignalP"/>
    </source>
</evidence>
<feature type="transmembrane region" description="Helical" evidence="14">
    <location>
        <begin position="331"/>
        <end position="351"/>
    </location>
</feature>
<dbReference type="InterPro" id="IPR018062">
    <property type="entry name" value="HTH_AraC-typ_CS"/>
</dbReference>
<dbReference type="Proteomes" id="UP000441336">
    <property type="component" value="Unassembled WGS sequence"/>
</dbReference>
<keyword evidence="20" id="KW-1185">Reference proteome</keyword>
<keyword evidence="14" id="KW-0812">Transmembrane</keyword>
<keyword evidence="9" id="KW-0805">Transcription regulation</keyword>
<dbReference type="AlphaFoldDB" id="A0A7K1TBB8"/>
<evidence type="ECO:0000256" key="2">
    <source>
        <dbReference type="ARBA" id="ARBA00012438"/>
    </source>
</evidence>
<keyword evidence="13" id="KW-0175">Coiled coil</keyword>
<dbReference type="SMART" id="SM00387">
    <property type="entry name" value="HATPase_c"/>
    <property type="match status" value="1"/>
</dbReference>
<dbReference type="InterPro" id="IPR004358">
    <property type="entry name" value="Sig_transdc_His_kin-like_C"/>
</dbReference>
<dbReference type="InterPro" id="IPR036890">
    <property type="entry name" value="HATPase_C_sf"/>
</dbReference>
<dbReference type="PROSITE" id="PS50109">
    <property type="entry name" value="HIS_KIN"/>
    <property type="match status" value="1"/>
</dbReference>
<evidence type="ECO:0000259" key="16">
    <source>
        <dbReference type="PROSITE" id="PS01124"/>
    </source>
</evidence>
<dbReference type="GO" id="GO:0043565">
    <property type="term" value="F:sequence-specific DNA binding"/>
    <property type="evidence" value="ECO:0007669"/>
    <property type="project" value="InterPro"/>
</dbReference>
<dbReference type="SMART" id="SM00448">
    <property type="entry name" value="REC"/>
    <property type="match status" value="1"/>
</dbReference>
<organism evidence="19 20">
    <name type="scientific">Hymenobacter ginkgonis</name>
    <dbReference type="NCBI Taxonomy" id="2682976"/>
    <lineage>
        <taxon>Bacteria</taxon>
        <taxon>Pseudomonadati</taxon>
        <taxon>Bacteroidota</taxon>
        <taxon>Cytophagia</taxon>
        <taxon>Cytophagales</taxon>
        <taxon>Hymenobacteraceae</taxon>
        <taxon>Hymenobacter</taxon>
    </lineage>
</organism>
<dbReference type="InterPro" id="IPR011006">
    <property type="entry name" value="CheY-like_superfamily"/>
</dbReference>
<name>A0A7K1TBB8_9BACT</name>
<evidence type="ECO:0000259" key="17">
    <source>
        <dbReference type="PROSITE" id="PS50109"/>
    </source>
</evidence>
<keyword evidence="11" id="KW-0804">Transcription</keyword>
<dbReference type="Pfam" id="PF00072">
    <property type="entry name" value="Response_reg"/>
    <property type="match status" value="1"/>
</dbReference>
<dbReference type="SMART" id="SM00342">
    <property type="entry name" value="HTH_ARAC"/>
    <property type="match status" value="1"/>
</dbReference>
<comment type="catalytic activity">
    <reaction evidence="1">
        <text>ATP + protein L-histidine = ADP + protein N-phospho-L-histidine.</text>
        <dbReference type="EC" id="2.7.13.3"/>
    </reaction>
</comment>
<dbReference type="GO" id="GO:0000155">
    <property type="term" value="F:phosphorelay sensor kinase activity"/>
    <property type="evidence" value="ECO:0007669"/>
    <property type="project" value="InterPro"/>
</dbReference>
<dbReference type="SUPFAM" id="SSF47384">
    <property type="entry name" value="Homodimeric domain of signal transducing histidine kinase"/>
    <property type="match status" value="1"/>
</dbReference>
<dbReference type="PROSITE" id="PS00041">
    <property type="entry name" value="HTH_ARAC_FAMILY_1"/>
    <property type="match status" value="1"/>
</dbReference>
<keyword evidence="10" id="KW-0238">DNA-binding</keyword>
<dbReference type="InterPro" id="IPR003661">
    <property type="entry name" value="HisK_dim/P_dom"/>
</dbReference>
<dbReference type="SUPFAM" id="SSF46689">
    <property type="entry name" value="Homeodomain-like"/>
    <property type="match status" value="1"/>
</dbReference>
<evidence type="ECO:0000313" key="20">
    <source>
        <dbReference type="Proteomes" id="UP000441336"/>
    </source>
</evidence>
<feature type="transmembrane region" description="Helical" evidence="14">
    <location>
        <begin position="390"/>
        <end position="412"/>
    </location>
</feature>
<reference evidence="19 20" key="1">
    <citation type="submission" date="2019-12" db="EMBL/GenBank/DDBJ databases">
        <title>Hymenobacter sp. HMF4947 Genome sequencing and assembly.</title>
        <authorList>
            <person name="Kang H."/>
            <person name="Cha I."/>
            <person name="Kim H."/>
            <person name="Joh K."/>
        </authorList>
    </citation>
    <scope>NUCLEOTIDE SEQUENCE [LARGE SCALE GENOMIC DNA]</scope>
    <source>
        <strain evidence="19 20">HMF4947</strain>
    </source>
</reference>
<evidence type="ECO:0000256" key="7">
    <source>
        <dbReference type="ARBA" id="ARBA00022840"/>
    </source>
</evidence>
<dbReference type="PROSITE" id="PS01124">
    <property type="entry name" value="HTH_ARAC_FAMILY_2"/>
    <property type="match status" value="1"/>
</dbReference>
<accession>A0A7K1TBB8</accession>
<dbReference type="FunFam" id="1.10.287.130:FF:000045">
    <property type="entry name" value="Two-component system sensor histidine kinase/response regulator"/>
    <property type="match status" value="1"/>
</dbReference>
<feature type="transmembrane region" description="Helical" evidence="14">
    <location>
        <begin position="240"/>
        <end position="261"/>
    </location>
</feature>
<feature type="coiled-coil region" evidence="13">
    <location>
        <begin position="422"/>
        <end position="492"/>
    </location>
</feature>
<evidence type="ECO:0000256" key="12">
    <source>
        <dbReference type="PROSITE-ProRule" id="PRU00169"/>
    </source>
</evidence>
<dbReference type="GO" id="GO:0003700">
    <property type="term" value="F:DNA-binding transcription factor activity"/>
    <property type="evidence" value="ECO:0007669"/>
    <property type="project" value="InterPro"/>
</dbReference>
<keyword evidence="5" id="KW-0547">Nucleotide-binding</keyword>
<dbReference type="GO" id="GO:0005524">
    <property type="term" value="F:ATP binding"/>
    <property type="evidence" value="ECO:0007669"/>
    <property type="project" value="UniProtKB-KW"/>
</dbReference>
<dbReference type="EMBL" id="WQKZ01000001">
    <property type="protein sequence ID" value="MVN75602.1"/>
    <property type="molecule type" value="Genomic_DNA"/>
</dbReference>
<dbReference type="Gene3D" id="3.40.50.2300">
    <property type="match status" value="1"/>
</dbReference>
<dbReference type="Pfam" id="PF02518">
    <property type="entry name" value="HATPase_c"/>
    <property type="match status" value="1"/>
</dbReference>
<comment type="caution">
    <text evidence="19">The sequence shown here is derived from an EMBL/GenBank/DDBJ whole genome shotgun (WGS) entry which is preliminary data.</text>
</comment>
<dbReference type="Gene3D" id="3.30.565.10">
    <property type="entry name" value="Histidine kinase-like ATPase, C-terminal domain"/>
    <property type="match status" value="1"/>
</dbReference>
<evidence type="ECO:0000256" key="8">
    <source>
        <dbReference type="ARBA" id="ARBA00023012"/>
    </source>
</evidence>
<dbReference type="InterPro" id="IPR008979">
    <property type="entry name" value="Galactose-bd-like_sf"/>
</dbReference>
<feature type="signal peptide" evidence="15">
    <location>
        <begin position="1"/>
        <end position="20"/>
    </location>
</feature>
<keyword evidence="14" id="KW-1133">Transmembrane helix</keyword>
<dbReference type="PRINTS" id="PR00344">
    <property type="entry name" value="BCTRLSENSOR"/>
</dbReference>
<evidence type="ECO:0000256" key="10">
    <source>
        <dbReference type="ARBA" id="ARBA00023125"/>
    </source>
</evidence>
<gene>
    <name evidence="19" type="ORF">GO988_04615</name>
</gene>
<dbReference type="InterPro" id="IPR003594">
    <property type="entry name" value="HATPase_dom"/>
</dbReference>
<keyword evidence="15" id="KW-0732">Signal</keyword>
<sequence>MTTRCLAVLLCCLFSALATPAWPSPPAASVAASPDSALVHLSAAQVYAADMQQVGGTRRWRYQPGQPSDWASPATNDLTWPLAYPGFLFGEGPPGWRGTGCFRLHFTLDPALLGVPLGLYLGQDGASEIYLDGHLIGRYGTIGTAGPTTQGVRPRYCLLPFMLREPGPHLLAVRYAKFEAWPLPYGGLALWVAPVERLVAERVRQARSDALSLIAVTSAGVLAVLHFCLFLFYRPQRANLYFSLFMAVAAGTFLMVFLRATFMGEGMRWWAQLGFQVGASLSSGLLLVFLYAVCHTRLPRVWLGLLALTSVGQVAWWLARPTDGNQMPPVVLGVFVVAWLDMLRVLGLALWRQQPGIGLLLIGTLGALLVPVTTSSAFHIVHRLDSSDFLAAQLTIQLCGLVLPVCMSVYLARDFAATRRHLEVQLRQVEQLSAQNLAQETERRQLISAQNERLEATVRARTEEISQQNHTLAAQRDEISAQADRLRALDQEKTRFFVNITHEFRTPLTLMLGPAAQIAADTREPATRRQAELVQRNAQRLLLLINQLLDLSRLEAGQQVLHLAPGEVVGFVHGLVGSFESLAQQRGIRYTFEADPPALPVDFDADKLEKVVANLLSNAFKFTPQAGIVAVELRGETAPEPTSLTWVELTVRDTGRGVAPSELPHVFDRFYQADSSNTREHEGTGIGLALTKELVELHGGTIALASEVGRGTSVVVRLPLAWASGHPMEDGAAPPAQATPLPVPEPVVVAPPLAAPLLLLIEDNADVRAYLRTILAADYQLLEAENGAAGFAVAVEHLPDLVLTDAMMPSLDGFGVCRALKQDERTSHIPIVLLTAKADLPSKLQGLDTGADAYLTKPFLRTELLAQLQNLVRGRQQLQETYRRRMATLPPPGPPTLEQAFLLKVQQVVERFLDDETLSVETLSRELGLSRAQLHRKLKALTNQAPGDLIRLIRLQRAHELLAGSMATVAEVAYQVGYGNPANFSTSFSRHFGYAPSSTPRRVQANAALYTPVQPLK</sequence>
<dbReference type="Pfam" id="PF00512">
    <property type="entry name" value="HisKA"/>
    <property type="match status" value="1"/>
</dbReference>
<dbReference type="InterPro" id="IPR001789">
    <property type="entry name" value="Sig_transdc_resp-reg_receiver"/>
</dbReference>
<evidence type="ECO:0000256" key="1">
    <source>
        <dbReference type="ARBA" id="ARBA00000085"/>
    </source>
</evidence>
<dbReference type="CDD" id="cd00082">
    <property type="entry name" value="HisKA"/>
    <property type="match status" value="1"/>
</dbReference>
<dbReference type="FunFam" id="3.30.565.10:FF:000037">
    <property type="entry name" value="Hybrid sensor histidine kinase/response regulator"/>
    <property type="match status" value="1"/>
</dbReference>
<feature type="domain" description="Histidine kinase" evidence="17">
    <location>
        <begin position="499"/>
        <end position="722"/>
    </location>
</feature>
<dbReference type="PANTHER" id="PTHR43547">
    <property type="entry name" value="TWO-COMPONENT HISTIDINE KINASE"/>
    <property type="match status" value="1"/>
</dbReference>
<feature type="chain" id="PRO_5029653618" description="histidine kinase" evidence="15">
    <location>
        <begin position="21"/>
        <end position="1017"/>
    </location>
</feature>
<feature type="modified residue" description="4-aspartylphosphate" evidence="12">
    <location>
        <position position="805"/>
    </location>
</feature>
<evidence type="ECO:0000313" key="19">
    <source>
        <dbReference type="EMBL" id="MVN75602.1"/>
    </source>
</evidence>
<feature type="domain" description="Response regulatory" evidence="18">
    <location>
        <begin position="757"/>
        <end position="872"/>
    </location>
</feature>
<keyword evidence="3 12" id="KW-0597">Phosphoprotein</keyword>
<evidence type="ECO:0000256" key="3">
    <source>
        <dbReference type="ARBA" id="ARBA00022553"/>
    </source>
</evidence>
<dbReference type="SUPFAM" id="SSF49785">
    <property type="entry name" value="Galactose-binding domain-like"/>
    <property type="match status" value="1"/>
</dbReference>
<dbReference type="Gene3D" id="1.10.287.130">
    <property type="match status" value="1"/>
</dbReference>
<feature type="domain" description="HTH araC/xylS-type" evidence="16">
    <location>
        <begin position="903"/>
        <end position="1002"/>
    </location>
</feature>
<feature type="transmembrane region" description="Helical" evidence="14">
    <location>
        <begin position="210"/>
        <end position="233"/>
    </location>
</feature>
<evidence type="ECO:0000259" key="18">
    <source>
        <dbReference type="PROSITE" id="PS50110"/>
    </source>
</evidence>
<dbReference type="InterPro" id="IPR036097">
    <property type="entry name" value="HisK_dim/P_sf"/>
</dbReference>
<dbReference type="Pfam" id="PF12833">
    <property type="entry name" value="HTH_18"/>
    <property type="match status" value="1"/>
</dbReference>
<keyword evidence="6" id="KW-0418">Kinase</keyword>
<evidence type="ECO:0000256" key="11">
    <source>
        <dbReference type="ARBA" id="ARBA00023163"/>
    </source>
</evidence>
<feature type="transmembrane region" description="Helical" evidence="14">
    <location>
        <begin position="301"/>
        <end position="319"/>
    </location>
</feature>
<keyword evidence="4" id="KW-0808">Transferase</keyword>
<keyword evidence="7" id="KW-0067">ATP-binding</keyword>
<feature type="transmembrane region" description="Helical" evidence="14">
    <location>
        <begin position="358"/>
        <end position="378"/>
    </location>
</feature>
<keyword evidence="14" id="KW-0472">Membrane</keyword>
<dbReference type="EC" id="2.7.13.3" evidence="2"/>
<dbReference type="SUPFAM" id="SSF52172">
    <property type="entry name" value="CheY-like"/>
    <property type="match status" value="1"/>
</dbReference>
<dbReference type="Gene3D" id="2.60.120.260">
    <property type="entry name" value="Galactose-binding domain-like"/>
    <property type="match status" value="1"/>
</dbReference>
<protein>
    <recommendedName>
        <fullName evidence="2">histidine kinase</fullName>
        <ecNumber evidence="2">2.7.13.3</ecNumber>
    </recommendedName>
</protein>
<evidence type="ECO:0000256" key="13">
    <source>
        <dbReference type="SAM" id="Coils"/>
    </source>
</evidence>